<sequence length="247" mass="27543">MAKVAAKTSDAARLEALGATEAEAQFRGHTIRVPLNLEVWPLNLVREHPFNAVDYLLAGQECGLRDDATVDDYRELSDAMADAVGISRLPETPAAPDQWFGGITTLVNILDRFEQDLASDLRRFWGVEYSERFTGTLSLRRIWTYIRRLDPTSSIVRAQNGGKEHWTEQMFILASVYQALTGEIYPGRPLRQHEIAKALEAMQAKANHVANLKEREAAYAAQSSPAAPAVSAMEQAIANRRHELGKR</sequence>
<dbReference type="AlphaFoldDB" id="A0A4R5P6P9"/>
<evidence type="ECO:0000313" key="1">
    <source>
        <dbReference type="EMBL" id="TDH19008.1"/>
    </source>
</evidence>
<accession>A0A4R5P6P9</accession>
<evidence type="ECO:0008006" key="3">
    <source>
        <dbReference type="Google" id="ProtNLM"/>
    </source>
</evidence>
<dbReference type="RefSeq" id="WP_078332490.1">
    <property type="nucleotide sequence ID" value="NZ_MAFQ01000001.1"/>
</dbReference>
<comment type="caution">
    <text evidence="1">The sequence shown here is derived from an EMBL/GenBank/DDBJ whole genome shotgun (WGS) entry which is preliminary data.</text>
</comment>
<proteinExistence type="predicted"/>
<reference evidence="1 2" key="1">
    <citation type="journal article" date="2019" name="Sci. Rep.">
        <title>Extended insight into the Mycobacterium chelonae-abscessus complex through whole genome sequencing of Mycobacterium salmoniphilum outbreak and Mycobacterium salmoniphilum-like strains.</title>
        <authorList>
            <person name="Behra P.R.K."/>
            <person name="Das S."/>
            <person name="Pettersson B.M.F."/>
            <person name="Shirreff L."/>
            <person name="DuCote T."/>
            <person name="Jacobsson K.G."/>
            <person name="Ennis D.G."/>
            <person name="Kirsebom L.A."/>
        </authorList>
    </citation>
    <scope>NUCLEOTIDE SEQUENCE [LARGE SCALE GENOMIC DNA]</scope>
    <source>
        <strain evidence="1 2">DSM 45524</strain>
    </source>
</reference>
<dbReference type="EMBL" id="RXLR01000019">
    <property type="protein sequence ID" value="TDH19008.1"/>
    <property type="molecule type" value="Genomic_DNA"/>
</dbReference>
<evidence type="ECO:0000313" key="2">
    <source>
        <dbReference type="Proteomes" id="UP000295627"/>
    </source>
</evidence>
<dbReference type="Proteomes" id="UP000295627">
    <property type="component" value="Unassembled WGS sequence"/>
</dbReference>
<organism evidence="1 2">
    <name type="scientific">Mycobacteroides franklinii</name>
    <dbReference type="NCBI Taxonomy" id="948102"/>
    <lineage>
        <taxon>Bacteria</taxon>
        <taxon>Bacillati</taxon>
        <taxon>Actinomycetota</taxon>
        <taxon>Actinomycetes</taxon>
        <taxon>Mycobacteriales</taxon>
        <taxon>Mycobacteriaceae</taxon>
        <taxon>Mycobacteroides</taxon>
    </lineage>
</organism>
<name>A0A4R5P6P9_9MYCO</name>
<protein>
    <recommendedName>
        <fullName evidence="3">Tail assembly chaperone</fullName>
    </recommendedName>
</protein>
<gene>
    <name evidence="1" type="ORF">EJ571_20725</name>
</gene>